<keyword evidence="3" id="KW-1185">Reference proteome</keyword>
<accession>A0AAN6R0P7</accession>
<dbReference type="EMBL" id="JASUXU010000019">
    <property type="protein sequence ID" value="KAK0321783.1"/>
    <property type="molecule type" value="Genomic_DNA"/>
</dbReference>
<dbReference type="AlphaFoldDB" id="A0AAN6R0P7"/>
<gene>
    <name evidence="1" type="ORF">LTR82_007269</name>
    <name evidence="2" type="ORF">LTR91_002468</name>
</gene>
<protein>
    <submittedName>
        <fullName evidence="2">Uncharacterized protein</fullName>
    </submittedName>
</protein>
<dbReference type="Proteomes" id="UP001168146">
    <property type="component" value="Unassembled WGS sequence"/>
</dbReference>
<organism evidence="2 3">
    <name type="scientific">Friedmanniomyces endolithicus</name>
    <dbReference type="NCBI Taxonomy" id="329885"/>
    <lineage>
        <taxon>Eukaryota</taxon>
        <taxon>Fungi</taxon>
        <taxon>Dikarya</taxon>
        <taxon>Ascomycota</taxon>
        <taxon>Pezizomycotina</taxon>
        <taxon>Dothideomycetes</taxon>
        <taxon>Dothideomycetidae</taxon>
        <taxon>Mycosphaerellales</taxon>
        <taxon>Teratosphaeriaceae</taxon>
        <taxon>Friedmanniomyces</taxon>
    </lineage>
</organism>
<sequence>QPLWKVGLARLEEGMGDELQMRSGTTAKIEITQTKQNMVLFYPTSSSRYFRGRSTDNADIQALDMRILLLSPSSFHFDGKASISSVVNVDVLATSTDQHFFAHPQRFSIFQQLRPDHHTVLIEASDRQHPRSLLEWH</sequence>
<reference evidence="1" key="1">
    <citation type="submission" date="2021-12" db="EMBL/GenBank/DDBJ databases">
        <title>Black yeast isolated from Biological Soil Crust.</title>
        <authorList>
            <person name="Kurbessoian T."/>
        </authorList>
    </citation>
    <scope>NUCLEOTIDE SEQUENCE</scope>
    <source>
        <strain evidence="1">CCFEE 5208</strain>
    </source>
</reference>
<evidence type="ECO:0000313" key="1">
    <source>
        <dbReference type="EMBL" id="KAK0321783.1"/>
    </source>
</evidence>
<reference evidence="2" key="2">
    <citation type="submission" date="2023-06" db="EMBL/GenBank/DDBJ databases">
        <title>Black Yeasts Isolated from many extreme environments.</title>
        <authorList>
            <person name="Coleine C."/>
            <person name="Stajich J.E."/>
            <person name="Selbmann L."/>
        </authorList>
    </citation>
    <scope>NUCLEOTIDE SEQUENCE</scope>
    <source>
        <strain evidence="2">CCFEE 5200</strain>
    </source>
</reference>
<evidence type="ECO:0000313" key="3">
    <source>
        <dbReference type="Proteomes" id="UP001175353"/>
    </source>
</evidence>
<name>A0AAN6R0P7_9PEZI</name>
<feature type="non-terminal residue" evidence="2">
    <location>
        <position position="1"/>
    </location>
</feature>
<dbReference type="EMBL" id="JAUJLE010000011">
    <property type="protein sequence ID" value="KAK1010633.1"/>
    <property type="molecule type" value="Genomic_DNA"/>
</dbReference>
<dbReference type="Proteomes" id="UP001175353">
    <property type="component" value="Unassembled WGS sequence"/>
</dbReference>
<evidence type="ECO:0000313" key="2">
    <source>
        <dbReference type="EMBL" id="KAK1010633.1"/>
    </source>
</evidence>
<proteinExistence type="predicted"/>
<comment type="caution">
    <text evidence="2">The sequence shown here is derived from an EMBL/GenBank/DDBJ whole genome shotgun (WGS) entry which is preliminary data.</text>
</comment>